<accession>A0A9D9H4Q2</accession>
<dbReference type="PRINTS" id="PR00691">
    <property type="entry name" value="ADHESINB"/>
</dbReference>
<dbReference type="InterPro" id="IPR006129">
    <property type="entry name" value="AdhesinB"/>
</dbReference>
<dbReference type="Proteomes" id="UP000823615">
    <property type="component" value="Unassembled WGS sequence"/>
</dbReference>
<dbReference type="EMBL" id="JADIMT010000033">
    <property type="protein sequence ID" value="MBO8435814.1"/>
    <property type="molecule type" value="Genomic_DNA"/>
</dbReference>
<comment type="caution">
    <text evidence="5">The sequence shown here is derived from an EMBL/GenBank/DDBJ whole genome shotgun (WGS) entry which is preliminary data.</text>
</comment>
<keyword evidence="2" id="KW-0813">Transport</keyword>
<dbReference type="InterPro" id="IPR050492">
    <property type="entry name" value="Bact_metal-bind_prot9"/>
</dbReference>
<gene>
    <name evidence="5" type="ORF">IAA97_02390</name>
</gene>
<dbReference type="PANTHER" id="PTHR42953">
    <property type="entry name" value="HIGH-AFFINITY ZINC UPTAKE SYSTEM PROTEIN ZNUA-RELATED"/>
    <property type="match status" value="1"/>
</dbReference>
<evidence type="ECO:0000256" key="1">
    <source>
        <dbReference type="ARBA" id="ARBA00011028"/>
    </source>
</evidence>
<sequence>MRRAIILLLVFLLAVSCAKEESDDEFSVVAADFPSYDAARAILGETDNLTLLLPPGTESHSYDPTPRDMIKLASADVVVFTGGPSDEWVRTVLSSLDEPPRPFALTEQVPLLFEEHKEGMEEEEEHDHSVHEIDEHVWTSPKNEIVIIKNLSLLLSTVDAKNAELYEKNADAYIARISALDEEIQSVVDNSCRKPLIFASRFPLLYFVREYELDYYAAFPGCAEESEPSARTVAFLIDKAKELSASCILNIEMSSPSIARIIAEESGANVKVFNTLHNVSAADFYAGKDYVDLMGENIGVLEEALN</sequence>
<keyword evidence="3 4" id="KW-0732">Signal</keyword>
<dbReference type="GO" id="GO:0030001">
    <property type="term" value="P:metal ion transport"/>
    <property type="evidence" value="ECO:0007669"/>
    <property type="project" value="InterPro"/>
</dbReference>
<evidence type="ECO:0000256" key="3">
    <source>
        <dbReference type="ARBA" id="ARBA00022729"/>
    </source>
</evidence>
<reference evidence="5" key="1">
    <citation type="submission" date="2020-10" db="EMBL/GenBank/DDBJ databases">
        <authorList>
            <person name="Gilroy R."/>
        </authorList>
    </citation>
    <scope>NUCLEOTIDE SEQUENCE</scope>
    <source>
        <strain evidence="5">7293</strain>
    </source>
</reference>
<dbReference type="GO" id="GO:0046872">
    <property type="term" value="F:metal ion binding"/>
    <property type="evidence" value="ECO:0007669"/>
    <property type="project" value="InterPro"/>
</dbReference>
<dbReference type="Pfam" id="PF01297">
    <property type="entry name" value="ZnuA"/>
    <property type="match status" value="1"/>
</dbReference>
<evidence type="ECO:0000313" key="5">
    <source>
        <dbReference type="EMBL" id="MBO8435814.1"/>
    </source>
</evidence>
<evidence type="ECO:0000256" key="2">
    <source>
        <dbReference type="ARBA" id="ARBA00022448"/>
    </source>
</evidence>
<proteinExistence type="inferred from homology"/>
<feature type="signal peptide" evidence="4">
    <location>
        <begin position="1"/>
        <end position="18"/>
    </location>
</feature>
<dbReference type="AlphaFoldDB" id="A0A9D9H4Q2"/>
<dbReference type="Gene3D" id="3.40.50.1980">
    <property type="entry name" value="Nitrogenase molybdenum iron protein domain"/>
    <property type="match status" value="2"/>
</dbReference>
<reference evidence="5" key="2">
    <citation type="journal article" date="2021" name="PeerJ">
        <title>Extensive microbial diversity within the chicken gut microbiome revealed by metagenomics and culture.</title>
        <authorList>
            <person name="Gilroy R."/>
            <person name="Ravi A."/>
            <person name="Getino M."/>
            <person name="Pursley I."/>
            <person name="Horton D.L."/>
            <person name="Alikhan N.F."/>
            <person name="Baker D."/>
            <person name="Gharbi K."/>
            <person name="Hall N."/>
            <person name="Watson M."/>
            <person name="Adriaenssens E.M."/>
            <person name="Foster-Nyarko E."/>
            <person name="Jarju S."/>
            <person name="Secka A."/>
            <person name="Antonio M."/>
            <person name="Oren A."/>
            <person name="Chaudhuri R.R."/>
            <person name="La Ragione R."/>
            <person name="Hildebrand F."/>
            <person name="Pallen M.J."/>
        </authorList>
    </citation>
    <scope>NUCLEOTIDE SEQUENCE</scope>
    <source>
        <strain evidence="5">7293</strain>
    </source>
</reference>
<protein>
    <submittedName>
        <fullName evidence="5">Zinc ABC transporter substrate-binding protein</fullName>
    </submittedName>
</protein>
<feature type="chain" id="PRO_5038912104" evidence="4">
    <location>
        <begin position="19"/>
        <end position="306"/>
    </location>
</feature>
<dbReference type="PANTHER" id="PTHR42953:SF3">
    <property type="entry name" value="HIGH-AFFINITY ZINC UPTAKE SYSTEM PROTEIN ZNUA"/>
    <property type="match status" value="1"/>
</dbReference>
<dbReference type="PROSITE" id="PS51257">
    <property type="entry name" value="PROKAR_LIPOPROTEIN"/>
    <property type="match status" value="1"/>
</dbReference>
<comment type="similarity">
    <text evidence="1">Belongs to the bacterial solute-binding protein 9 family.</text>
</comment>
<name>A0A9D9H4Q2_9SPIO</name>
<dbReference type="InterPro" id="IPR006127">
    <property type="entry name" value="ZnuA-like"/>
</dbReference>
<dbReference type="GO" id="GO:0007155">
    <property type="term" value="P:cell adhesion"/>
    <property type="evidence" value="ECO:0007669"/>
    <property type="project" value="InterPro"/>
</dbReference>
<dbReference type="SUPFAM" id="SSF53807">
    <property type="entry name" value="Helical backbone' metal receptor"/>
    <property type="match status" value="1"/>
</dbReference>
<evidence type="ECO:0000313" key="6">
    <source>
        <dbReference type="Proteomes" id="UP000823615"/>
    </source>
</evidence>
<evidence type="ECO:0000256" key="4">
    <source>
        <dbReference type="SAM" id="SignalP"/>
    </source>
</evidence>
<organism evidence="5 6">
    <name type="scientific">Candidatus Ornithospirochaeta stercoripullorum</name>
    <dbReference type="NCBI Taxonomy" id="2840899"/>
    <lineage>
        <taxon>Bacteria</taxon>
        <taxon>Pseudomonadati</taxon>
        <taxon>Spirochaetota</taxon>
        <taxon>Spirochaetia</taxon>
        <taxon>Spirochaetales</taxon>
        <taxon>Spirochaetaceae</taxon>
        <taxon>Spirochaetaceae incertae sedis</taxon>
        <taxon>Candidatus Ornithospirochaeta</taxon>
    </lineage>
</organism>